<protein>
    <recommendedName>
        <fullName evidence="1">Exonuclease domain-containing protein</fullName>
    </recommendedName>
</protein>
<dbReference type="CDD" id="cd06127">
    <property type="entry name" value="DEDDh"/>
    <property type="match status" value="1"/>
</dbReference>
<dbReference type="InterPro" id="IPR036397">
    <property type="entry name" value="RNaseH_sf"/>
</dbReference>
<feature type="domain" description="Exonuclease" evidence="1">
    <location>
        <begin position="5"/>
        <end position="173"/>
    </location>
</feature>
<dbReference type="SUPFAM" id="SSF53098">
    <property type="entry name" value="Ribonuclease H-like"/>
    <property type="match status" value="1"/>
</dbReference>
<organism evidence="2 3">
    <name type="scientific">Apilactobacillus xinyiensis</name>
    <dbReference type="NCBI Taxonomy" id="2841032"/>
    <lineage>
        <taxon>Bacteria</taxon>
        <taxon>Bacillati</taxon>
        <taxon>Bacillota</taxon>
        <taxon>Bacilli</taxon>
        <taxon>Lactobacillales</taxon>
        <taxon>Lactobacillaceae</taxon>
        <taxon>Apilactobacillus</taxon>
    </lineage>
</organism>
<dbReference type="EMBL" id="JAJIAO010000001">
    <property type="protein sequence ID" value="MCK8624132.1"/>
    <property type="molecule type" value="Genomic_DNA"/>
</dbReference>
<dbReference type="SMART" id="SM00479">
    <property type="entry name" value="EXOIII"/>
    <property type="match status" value="1"/>
</dbReference>
<sequence length="845" mass="98239">MKDSTFSVVDIETTGSDMSEDANRIIQFSCTFVKNCKIIDSYNVYVNPMMSIPSRITDLTGIDNEKVSKAVTFDQVANKIYKMLENTIFVAHNINFDLPFLNKELIRAGCSPLKIKGYDTVTLSQILMPTMDSYRLRDLSSALNIVHEHPHSSASDALATAKIFILLSKYASKISNSIIKGILDISPSLPMNTIEFFNDYRDNNFESKLLCLKKGFVVRKLTNDSSSDVNEFKKIQNTYNTKINVKENSLEKSLFKNIKRSNVLVDSNVDSNNSVLKPIIYSNKSIIASENVNKVSRQISSLNKFTDFIVLHASNEYVDLEKLKNSLRYDSKSKKTKFIKCQILVWLTLTKTGLLSEINANYNDIDYFKEISCDEIKYNYYLSNFDNKLKQAHLIILDHSYLIENTNYLNRLIPLSQYNLVVDQATKFNADFLKTFSLQFQFNHIFTLIRKLQSDLHQTHYTNLYDVFNHSKNMDNIKIVDSILHKLTLKVELFTNNFKKSFLKKNNFISTEHGYSLVFKNDLLLTFFNENTDVIKSIDSLAAYLNKKLFNINSNNIIFNKFKCNAIDLLKFMHDFKKFRENMYKYTDAYTCLLTINKDKNIDNAYFEGNFMQSSGLIKSLIYDKYKNLIFIDSNWLIASCYDYIHQQLELNVKKTKKIIFKNKFSGNNKFLVFKGYNDKDSKIKFVNKLVEETDFKTFILTNSKISTENYYSGLHKSDLSDLYSIYARDITGNDYKILKKMSNHSRFVTIGNSELEYMLNLNNNADILIIDNLNDYFKNDYCNKSNVDVSRYTLHLYKNIMHFINVNADGTIIIWDDDISKLNFSKFFQKYIPNFKAVNSYIEN</sequence>
<dbReference type="PANTHER" id="PTHR30231">
    <property type="entry name" value="DNA POLYMERASE III SUBUNIT EPSILON"/>
    <property type="match status" value="1"/>
</dbReference>
<reference evidence="2 3" key="1">
    <citation type="submission" date="2021-11" db="EMBL/GenBank/DDBJ databases">
        <title>Comparative genomics of bee honey and flower isolates.</title>
        <authorList>
            <person name="Bechtner J.D."/>
            <person name="Gallus M.K."/>
            <person name="Ehrmann M."/>
        </authorList>
    </citation>
    <scope>NUCLEOTIDE SEQUENCE [LARGE SCALE GENOMIC DNA]</scope>
    <source>
        <strain evidence="2 3">M161</strain>
    </source>
</reference>
<name>A0ABT0I156_9LACO</name>
<dbReference type="PANTHER" id="PTHR30231:SF41">
    <property type="entry name" value="DNA POLYMERASE III SUBUNIT EPSILON"/>
    <property type="match status" value="1"/>
</dbReference>
<dbReference type="InterPro" id="IPR012337">
    <property type="entry name" value="RNaseH-like_sf"/>
</dbReference>
<dbReference type="Proteomes" id="UP001522905">
    <property type="component" value="Unassembled WGS sequence"/>
</dbReference>
<dbReference type="InterPro" id="IPR013520">
    <property type="entry name" value="Ribonucl_H"/>
</dbReference>
<proteinExistence type="predicted"/>
<accession>A0ABT0I156</accession>
<evidence type="ECO:0000313" key="2">
    <source>
        <dbReference type="EMBL" id="MCK8624132.1"/>
    </source>
</evidence>
<evidence type="ECO:0000313" key="3">
    <source>
        <dbReference type="Proteomes" id="UP001522905"/>
    </source>
</evidence>
<comment type="caution">
    <text evidence="2">The sequence shown here is derived from an EMBL/GenBank/DDBJ whole genome shotgun (WGS) entry which is preliminary data.</text>
</comment>
<dbReference type="Pfam" id="PF00929">
    <property type="entry name" value="RNase_T"/>
    <property type="match status" value="1"/>
</dbReference>
<dbReference type="Gene3D" id="3.30.420.10">
    <property type="entry name" value="Ribonuclease H-like superfamily/Ribonuclease H"/>
    <property type="match status" value="1"/>
</dbReference>
<dbReference type="RefSeq" id="WP_248601415.1">
    <property type="nucleotide sequence ID" value="NZ_JAJIAO010000001.1"/>
</dbReference>
<keyword evidence="3" id="KW-1185">Reference proteome</keyword>
<gene>
    <name evidence="2" type="ORF">LNP07_01155</name>
</gene>
<evidence type="ECO:0000259" key="1">
    <source>
        <dbReference type="SMART" id="SM00479"/>
    </source>
</evidence>